<name>A0A090WMA7_9FLAO</name>
<evidence type="ECO:0000313" key="1">
    <source>
        <dbReference type="EMBL" id="GAL78225.1"/>
    </source>
</evidence>
<dbReference type="EMBL" id="BBNU01000002">
    <property type="protein sequence ID" value="GAL78225.1"/>
    <property type="molecule type" value="Genomic_DNA"/>
</dbReference>
<comment type="caution">
    <text evidence="1">The sequence shown here is derived from an EMBL/GenBank/DDBJ whole genome shotgun (WGS) entry which is preliminary data.</text>
</comment>
<gene>
    <name evidence="1" type="ORF">JCM19274_4724</name>
</gene>
<accession>A0A090WMA7</accession>
<dbReference type="AlphaFoldDB" id="A0A090WMA7"/>
<proteinExistence type="predicted"/>
<reference evidence="1 2" key="1">
    <citation type="journal article" date="2014" name="Genome Announc.">
        <title>Draft Genome Sequences of Marine Flavobacterium Algibacter lectus Strains SS8 and NR4.</title>
        <authorList>
            <person name="Takatani N."/>
            <person name="Nakanishi M."/>
            <person name="Meirelles P."/>
            <person name="Mino S."/>
            <person name="Suda W."/>
            <person name="Oshima K."/>
            <person name="Hattori M."/>
            <person name="Ohkuma M."/>
            <person name="Hosokawa M."/>
            <person name="Miyashita K."/>
            <person name="Thompson F.L."/>
            <person name="Niwa A."/>
            <person name="Sawabe T."/>
            <person name="Sawabe T."/>
        </authorList>
    </citation>
    <scope>NUCLEOTIDE SEQUENCE [LARGE SCALE GENOMIC DNA]</scope>
    <source>
        <strain evidence="2">JCM19274</strain>
    </source>
</reference>
<organism evidence="1 2">
    <name type="scientific">Algibacter lectus</name>
    <dbReference type="NCBI Taxonomy" id="221126"/>
    <lineage>
        <taxon>Bacteria</taxon>
        <taxon>Pseudomonadati</taxon>
        <taxon>Bacteroidota</taxon>
        <taxon>Flavobacteriia</taxon>
        <taxon>Flavobacteriales</taxon>
        <taxon>Flavobacteriaceae</taxon>
        <taxon>Algibacter</taxon>
    </lineage>
</organism>
<dbReference type="Proteomes" id="UP000029643">
    <property type="component" value="Unassembled WGS sequence"/>
</dbReference>
<evidence type="ECO:0008006" key="3">
    <source>
        <dbReference type="Google" id="ProtNLM"/>
    </source>
</evidence>
<evidence type="ECO:0000313" key="2">
    <source>
        <dbReference type="Proteomes" id="UP000029643"/>
    </source>
</evidence>
<sequence length="38" mass="4551">MDISVVIPLLNEQDSLTELHDWIAGVMQKHQFVRNYFY</sequence>
<protein>
    <recommendedName>
        <fullName evidence="3">Glycosyltransferase</fullName>
    </recommendedName>
</protein>